<gene>
    <name evidence="2" type="ORF">Dsin_022012</name>
</gene>
<evidence type="ECO:0000256" key="1">
    <source>
        <dbReference type="SAM" id="MobiDB-lite"/>
    </source>
</evidence>
<feature type="region of interest" description="Disordered" evidence="1">
    <location>
        <begin position="301"/>
        <end position="366"/>
    </location>
</feature>
<feature type="compositionally biased region" description="Low complexity" evidence="1">
    <location>
        <begin position="260"/>
        <end position="279"/>
    </location>
</feature>
<dbReference type="PANTHER" id="PTHR33095:SF57">
    <property type="entry name" value="EXPRESSED PROTEIN"/>
    <property type="match status" value="1"/>
</dbReference>
<feature type="compositionally biased region" description="Low complexity" evidence="1">
    <location>
        <begin position="203"/>
        <end position="212"/>
    </location>
</feature>
<feature type="compositionally biased region" description="Basic and acidic residues" evidence="1">
    <location>
        <begin position="182"/>
        <end position="195"/>
    </location>
</feature>
<organism evidence="2 3">
    <name type="scientific">Dipteronia sinensis</name>
    <dbReference type="NCBI Taxonomy" id="43782"/>
    <lineage>
        <taxon>Eukaryota</taxon>
        <taxon>Viridiplantae</taxon>
        <taxon>Streptophyta</taxon>
        <taxon>Embryophyta</taxon>
        <taxon>Tracheophyta</taxon>
        <taxon>Spermatophyta</taxon>
        <taxon>Magnoliopsida</taxon>
        <taxon>eudicotyledons</taxon>
        <taxon>Gunneridae</taxon>
        <taxon>Pentapetalae</taxon>
        <taxon>rosids</taxon>
        <taxon>malvids</taxon>
        <taxon>Sapindales</taxon>
        <taxon>Sapindaceae</taxon>
        <taxon>Hippocastanoideae</taxon>
        <taxon>Acereae</taxon>
        <taxon>Dipteronia</taxon>
    </lineage>
</organism>
<reference evidence="2" key="1">
    <citation type="journal article" date="2023" name="Plant J.">
        <title>Genome sequences and population genomics provide insights into the demographic history, inbreeding, and mutation load of two 'living fossil' tree species of Dipteronia.</title>
        <authorList>
            <person name="Feng Y."/>
            <person name="Comes H.P."/>
            <person name="Chen J."/>
            <person name="Zhu S."/>
            <person name="Lu R."/>
            <person name="Zhang X."/>
            <person name="Li P."/>
            <person name="Qiu J."/>
            <person name="Olsen K.M."/>
            <person name="Qiu Y."/>
        </authorList>
    </citation>
    <scope>NUCLEOTIDE SEQUENCE</scope>
    <source>
        <strain evidence="2">NBL</strain>
    </source>
</reference>
<dbReference type="Proteomes" id="UP001281410">
    <property type="component" value="Unassembled WGS sequence"/>
</dbReference>
<dbReference type="PANTHER" id="PTHR33095">
    <property type="entry name" value="OS07G0619500 PROTEIN"/>
    <property type="match status" value="1"/>
</dbReference>
<feature type="compositionally biased region" description="Low complexity" evidence="1">
    <location>
        <begin position="314"/>
        <end position="323"/>
    </location>
</feature>
<feature type="compositionally biased region" description="Low complexity" evidence="1">
    <location>
        <begin position="23"/>
        <end position="33"/>
    </location>
</feature>
<dbReference type="InterPro" id="IPR012442">
    <property type="entry name" value="DUF1645_plant"/>
</dbReference>
<dbReference type="EMBL" id="JANJYJ010000007">
    <property type="protein sequence ID" value="KAK3198597.1"/>
    <property type="molecule type" value="Genomic_DNA"/>
</dbReference>
<feature type="region of interest" description="Disordered" evidence="1">
    <location>
        <begin position="1"/>
        <end position="63"/>
    </location>
</feature>
<dbReference type="AlphaFoldDB" id="A0AAE0E0R8"/>
<comment type="caution">
    <text evidence="2">The sequence shown here is derived from an EMBL/GenBank/DDBJ whole genome shotgun (WGS) entry which is preliminary data.</text>
</comment>
<dbReference type="Pfam" id="PF07816">
    <property type="entry name" value="DUF1645"/>
    <property type="match status" value="1"/>
</dbReference>
<keyword evidence="3" id="KW-1185">Reference proteome</keyword>
<feature type="compositionally biased region" description="Low complexity" evidence="1">
    <location>
        <begin position="331"/>
        <end position="342"/>
    </location>
</feature>
<proteinExistence type="predicted"/>
<evidence type="ECO:0000313" key="2">
    <source>
        <dbReference type="EMBL" id="KAK3198597.1"/>
    </source>
</evidence>
<evidence type="ECO:0000313" key="3">
    <source>
        <dbReference type="Proteomes" id="UP001281410"/>
    </source>
</evidence>
<accession>A0AAE0E0R8</accession>
<feature type="compositionally biased region" description="Basic and acidic residues" evidence="1">
    <location>
        <begin position="35"/>
        <end position="57"/>
    </location>
</feature>
<feature type="region of interest" description="Disordered" evidence="1">
    <location>
        <begin position="173"/>
        <end position="280"/>
    </location>
</feature>
<sequence>MFLHSELKNTSHFSLTTKMELRTPNNNGGNPTTDPKPDQESLHNDDKTQQHTHEAHETSSFFDDIDSTCSTPYVSAPSSPGRGSGNGGFYYSAPASPMHFVLTSSYSVMSPDNNSGGGGGGGLGFEFGSGSGATGSWMSSADELFLNGKIRPMKLSTHLEKPQVLAPLLDLENEEEEESEELVSRGRDLRVSRDKSVRRRTRSLSPLRSTFSKWNHKEVVEEEDNEKQEQKQQHKSAFSSSSEVGMKPNKEIHEAEAEAEAASLSASSSRSSSVGGSRSTSKRWVFLKDFLRSKSEGRSNNKYFWLPTKEKKQPTNTNTTTRSSSKEKDQISASSISTFTSSVKKNKPVNGILTGKKRRVPPPSPHELHYTANRAQAEEMKKKTFLPYKQGLLGCLGFTSKGYGAMNGFARALNPVSSR</sequence>
<name>A0AAE0E0R8_9ROSI</name>
<protein>
    <submittedName>
        <fullName evidence="2">Uncharacterized protein</fullName>
    </submittedName>
</protein>